<dbReference type="SUPFAM" id="SSF51197">
    <property type="entry name" value="Clavaminate synthase-like"/>
    <property type="match status" value="1"/>
</dbReference>
<dbReference type="OrthoDB" id="10009520at2759"/>
<feature type="zinc finger region" description="C3H1-type" evidence="8">
    <location>
        <begin position="210"/>
        <end position="237"/>
    </location>
</feature>
<feature type="region of interest" description="Disordered" evidence="9">
    <location>
        <begin position="315"/>
        <end position="353"/>
    </location>
</feature>
<evidence type="ECO:0000256" key="3">
    <source>
        <dbReference type="ARBA" id="ARBA00022723"/>
    </source>
</evidence>
<dbReference type="PROSITE" id="PS00028">
    <property type="entry name" value="ZINC_FINGER_C2H2_1"/>
    <property type="match status" value="1"/>
</dbReference>
<dbReference type="GO" id="GO:0000151">
    <property type="term" value="C:ubiquitin ligase complex"/>
    <property type="evidence" value="ECO:0007669"/>
    <property type="project" value="TreeGrafter"/>
</dbReference>
<dbReference type="GO" id="GO:0004842">
    <property type="term" value="F:ubiquitin-protein transferase activity"/>
    <property type="evidence" value="ECO:0007669"/>
    <property type="project" value="TreeGrafter"/>
</dbReference>
<sequence>MTTPHVPVLNLINCNAPERKAEIVRQIGEACTHQDSYSRPPVPQELIERASDTSVRFFVLPVEEKLVFARDPWTNRWHEILERQSLQGISIPRIAQPSTSTSNNLDATANTPRQHYLSDSLTRMPVAGPSTMPMGAPAAQRDERAVYGRNIPPRLAKEPMYPPGLCNFGLKDSNIRPPVNQSVPSRFNNHSVPRATYPPKRYPPRSPGYSRGHEICFNYLQGTCIYGPRCYRRHVSPSDYKHVEDYNPPPVKLPPPIRIEPETPPGLPKKPMKPAAGLDGEVEVCTSPSEVTIDEVVSSAGQDDSSEVHVKITSRLSPSPHNHGSAHDISSPFLDVRTKEGTPRDANVSESSDEEPVWGSWARIAHRIHPKAGQQMKCDAVLREYAGIGATGSAGVARIHPRPKSNEVCWGSQRDWCTLGYDCPFIHEDLEYDPPEESVEESVAEEEVPVSDPEPAKYPRPIFSDICRNWMRGTCQYGPKCNFVHKDVEYEDPPPNSPESTQKEQKECPASPPRYPQANWLLTVHDHIKVRYAAGFEVQTISTGFETPWLFLEHLPATVTLEDVTQLLKPYGQPEIRMPPRLAPTTMVKARFPNHEEARDAYNALNGTQHFGTTIIARLSVHNGASGSTGIFRDSVVRVQWDAPSIVGYGGYSTLEKAQEAIAAAKKPFRDVFVTATLHEDLPAVGNFTVRFRNLPPGITKKDMKPFGDLDDLMWERLKYESVPEAIAGIKRILSYHFNVLDFDVPPPPYVDGYVRAWLQFASPVEAQQAANHLHLRKPGCIGGKTPVFAHHVQSVLYTTSIEKYATLRSDIFSLKDSIRSRMSRAASLIVSFHGSESQWVTIKLSSDNLKELSQMKGEFEKILKGEVVMFEDKVAWDPYFGYPIGIEFVQNLQRLTPEVEIIRDSIRQSLILRGASQKRDAVRHELISKIKELRARGVRAVPVPSEVIGFFVIAGLAKLKQELGDENVTLNLWDRVLIVRGGTCSLNAVRVAIKQAEDRQRYGRRASIDECPICLDEVVAPFTLCCGHSVCRSCLKNYLVAAIDNRFFPLTCLGNEASCPERIPLSVARELLSASQFDSVMHSAFSAHVHARPGEFHYCPTPDCPQIYRSAPKGTVLQCPSCLIRICSTCHVEQHDGSDCPDRDDTDVAFKEWMKKHDVKNCPGCKVPIERAEGCNHVTCTRCQTHICWVCSKTFPRGQGIYEHMRATHGGIGLGDDAEEPWM</sequence>
<dbReference type="Pfam" id="PF00097">
    <property type="entry name" value="zf-C3HC4"/>
    <property type="match status" value="1"/>
</dbReference>
<keyword evidence="6" id="KW-0833">Ubl conjugation pathway</keyword>
<feature type="domain" description="RING-type" evidence="13">
    <location>
        <begin position="1008"/>
        <end position="1218"/>
    </location>
</feature>
<evidence type="ECO:0000313" key="14">
    <source>
        <dbReference type="EMBL" id="SJL12868.1"/>
    </source>
</evidence>
<dbReference type="InterPro" id="IPR051628">
    <property type="entry name" value="LUBAC_E3_Ligases"/>
</dbReference>
<protein>
    <submittedName>
        <fullName evidence="14">Uncharacterized protein</fullName>
    </submittedName>
</protein>
<dbReference type="PANTHER" id="PTHR22770:SF13">
    <property type="entry name" value="RING-TYPE DOMAIN-CONTAINING PROTEIN"/>
    <property type="match status" value="1"/>
</dbReference>
<evidence type="ECO:0000256" key="5">
    <source>
        <dbReference type="ARBA" id="ARBA00022771"/>
    </source>
</evidence>
<dbReference type="InterPro" id="IPR013087">
    <property type="entry name" value="Znf_C2H2_type"/>
</dbReference>
<feature type="domain" description="C3H1-type" evidence="11">
    <location>
        <begin position="210"/>
        <end position="237"/>
    </location>
</feature>
<dbReference type="SUPFAM" id="SSF90229">
    <property type="entry name" value="CCCH zinc finger"/>
    <property type="match status" value="1"/>
</dbReference>
<dbReference type="InterPro" id="IPR036855">
    <property type="entry name" value="Znf_CCCH_sf"/>
</dbReference>
<feature type="domain" description="RING-type" evidence="10">
    <location>
        <begin position="1012"/>
        <end position="1061"/>
    </location>
</feature>
<dbReference type="CDD" id="cd22585">
    <property type="entry name" value="Rcat_RBR_DEAH12-like"/>
    <property type="match status" value="1"/>
</dbReference>
<dbReference type="Proteomes" id="UP000219338">
    <property type="component" value="Unassembled WGS sequence"/>
</dbReference>
<evidence type="ECO:0000259" key="10">
    <source>
        <dbReference type="PROSITE" id="PS50089"/>
    </source>
</evidence>
<dbReference type="Pfam" id="PF00076">
    <property type="entry name" value="RRM_1"/>
    <property type="match status" value="1"/>
</dbReference>
<dbReference type="AlphaFoldDB" id="A0A284RVT3"/>
<keyword evidence="4" id="KW-0677">Repeat</keyword>
<dbReference type="Pfam" id="PF01485">
    <property type="entry name" value="IBR"/>
    <property type="match status" value="1"/>
</dbReference>
<feature type="compositionally biased region" description="Polar residues" evidence="9">
    <location>
        <begin position="179"/>
        <end position="191"/>
    </location>
</feature>
<accession>A0A284RVT3</accession>
<gene>
    <name evidence="14" type="ORF">ARMOST_16300</name>
</gene>
<dbReference type="GO" id="GO:0008270">
    <property type="term" value="F:zinc ion binding"/>
    <property type="evidence" value="ECO:0007669"/>
    <property type="project" value="UniProtKB-KW"/>
</dbReference>
<evidence type="ECO:0000256" key="1">
    <source>
        <dbReference type="ARBA" id="ARBA00004906"/>
    </source>
</evidence>
<dbReference type="PROSITE" id="PS50103">
    <property type="entry name" value="ZF_C3H1"/>
    <property type="match status" value="3"/>
</dbReference>
<dbReference type="InterPro" id="IPR000571">
    <property type="entry name" value="Znf_CCCH"/>
</dbReference>
<dbReference type="InterPro" id="IPR044066">
    <property type="entry name" value="TRIAD_supradom"/>
</dbReference>
<evidence type="ECO:0000256" key="2">
    <source>
        <dbReference type="ARBA" id="ARBA00022679"/>
    </source>
</evidence>
<keyword evidence="15" id="KW-1185">Reference proteome</keyword>
<dbReference type="SUPFAM" id="SSF57850">
    <property type="entry name" value="RING/U-box"/>
    <property type="match status" value="2"/>
</dbReference>
<evidence type="ECO:0000259" key="11">
    <source>
        <dbReference type="PROSITE" id="PS50103"/>
    </source>
</evidence>
<dbReference type="PROSITE" id="PS51873">
    <property type="entry name" value="TRIAD"/>
    <property type="match status" value="1"/>
</dbReference>
<dbReference type="InterPro" id="IPR001841">
    <property type="entry name" value="Znf_RING"/>
</dbReference>
<dbReference type="PANTHER" id="PTHR22770">
    <property type="entry name" value="UBIQUITIN CONJUGATING ENZYME 7 INTERACTING PROTEIN-RELATED"/>
    <property type="match status" value="1"/>
</dbReference>
<keyword evidence="7 8" id="KW-0862">Zinc</keyword>
<dbReference type="CDD" id="cd20335">
    <property type="entry name" value="BRcat_RBR"/>
    <property type="match status" value="1"/>
</dbReference>
<dbReference type="SMART" id="SM00356">
    <property type="entry name" value="ZnF_C3H1"/>
    <property type="match status" value="3"/>
</dbReference>
<feature type="zinc finger region" description="C3H1-type" evidence="8">
    <location>
        <begin position="403"/>
        <end position="430"/>
    </location>
</feature>
<dbReference type="InterPro" id="IPR000504">
    <property type="entry name" value="RRM_dom"/>
</dbReference>
<dbReference type="InterPro" id="IPR018957">
    <property type="entry name" value="Znf_C3HC4_RING-type"/>
</dbReference>
<feature type="domain" description="C2H2-type" evidence="12">
    <location>
        <begin position="1187"/>
        <end position="1212"/>
    </location>
</feature>
<keyword evidence="3 8" id="KW-0479">Metal-binding</keyword>
<feature type="region of interest" description="Disordered" evidence="9">
    <location>
        <begin position="242"/>
        <end position="268"/>
    </location>
</feature>
<dbReference type="SMART" id="SM00184">
    <property type="entry name" value="RING"/>
    <property type="match status" value="1"/>
</dbReference>
<feature type="compositionally biased region" description="Pro residues" evidence="9">
    <location>
        <begin position="247"/>
        <end position="268"/>
    </location>
</feature>
<evidence type="ECO:0000256" key="4">
    <source>
        <dbReference type="ARBA" id="ARBA00022737"/>
    </source>
</evidence>
<dbReference type="GO" id="GO:0043130">
    <property type="term" value="F:ubiquitin binding"/>
    <property type="evidence" value="ECO:0007669"/>
    <property type="project" value="TreeGrafter"/>
</dbReference>
<evidence type="ECO:0000256" key="8">
    <source>
        <dbReference type="PROSITE-ProRule" id="PRU00723"/>
    </source>
</evidence>
<dbReference type="Gene3D" id="3.30.1370.210">
    <property type="match status" value="1"/>
</dbReference>
<evidence type="ECO:0000259" key="13">
    <source>
        <dbReference type="PROSITE" id="PS51873"/>
    </source>
</evidence>
<dbReference type="Pfam" id="PF00642">
    <property type="entry name" value="zf-CCCH"/>
    <property type="match status" value="1"/>
</dbReference>
<dbReference type="Gene3D" id="1.20.120.1750">
    <property type="match status" value="1"/>
</dbReference>
<feature type="domain" description="C3H1-type" evidence="11">
    <location>
        <begin position="466"/>
        <end position="488"/>
    </location>
</feature>
<dbReference type="Pfam" id="PF22191">
    <property type="entry name" value="IBR_1"/>
    <property type="match status" value="1"/>
</dbReference>
<dbReference type="OMA" id="HCPERIS"/>
<proteinExistence type="predicted"/>
<dbReference type="CDD" id="cd00590">
    <property type="entry name" value="RRM_SF"/>
    <property type="match status" value="2"/>
</dbReference>
<dbReference type="GO" id="GO:0043161">
    <property type="term" value="P:proteasome-mediated ubiquitin-dependent protein catabolic process"/>
    <property type="evidence" value="ECO:0007669"/>
    <property type="project" value="TreeGrafter"/>
</dbReference>
<keyword evidence="5 8" id="KW-0863">Zinc-finger</keyword>
<dbReference type="GO" id="GO:0003723">
    <property type="term" value="F:RNA binding"/>
    <property type="evidence" value="ECO:0007669"/>
    <property type="project" value="InterPro"/>
</dbReference>
<dbReference type="STRING" id="47428.A0A284RVT3"/>
<dbReference type="InterPro" id="IPR035979">
    <property type="entry name" value="RBD_domain_sf"/>
</dbReference>
<feature type="domain" description="C3H1-type" evidence="11">
    <location>
        <begin position="403"/>
        <end position="430"/>
    </location>
</feature>
<evidence type="ECO:0000259" key="12">
    <source>
        <dbReference type="PROSITE" id="PS50157"/>
    </source>
</evidence>
<reference evidence="15" key="1">
    <citation type="journal article" date="2017" name="Nat. Ecol. Evol.">
        <title>Genome expansion and lineage-specific genetic innovations in the forest pathogenic fungi Armillaria.</title>
        <authorList>
            <person name="Sipos G."/>
            <person name="Prasanna A.N."/>
            <person name="Walter M.C."/>
            <person name="O'Connor E."/>
            <person name="Balint B."/>
            <person name="Krizsan K."/>
            <person name="Kiss B."/>
            <person name="Hess J."/>
            <person name="Varga T."/>
            <person name="Slot J."/>
            <person name="Riley R."/>
            <person name="Boka B."/>
            <person name="Rigling D."/>
            <person name="Barry K."/>
            <person name="Lee J."/>
            <person name="Mihaltcheva S."/>
            <person name="LaButti K."/>
            <person name="Lipzen A."/>
            <person name="Waldron R."/>
            <person name="Moloney N.M."/>
            <person name="Sperisen C."/>
            <person name="Kredics L."/>
            <person name="Vagvoelgyi C."/>
            <person name="Patrignani A."/>
            <person name="Fitzpatrick D."/>
            <person name="Nagy I."/>
            <person name="Doyle S."/>
            <person name="Anderson J.B."/>
            <person name="Grigoriev I.V."/>
            <person name="Gueldener U."/>
            <person name="Muensterkoetter M."/>
            <person name="Nagy L.G."/>
        </authorList>
    </citation>
    <scope>NUCLEOTIDE SEQUENCE [LARGE SCALE GENOMIC DNA]</scope>
    <source>
        <strain evidence="15">C18/9</strain>
    </source>
</reference>
<keyword evidence="2" id="KW-0808">Transferase</keyword>
<evidence type="ECO:0000256" key="6">
    <source>
        <dbReference type="ARBA" id="ARBA00022786"/>
    </source>
</evidence>
<dbReference type="GO" id="GO:0097039">
    <property type="term" value="P:protein linear polyubiquitination"/>
    <property type="evidence" value="ECO:0007669"/>
    <property type="project" value="TreeGrafter"/>
</dbReference>
<dbReference type="EMBL" id="FUEG01000018">
    <property type="protein sequence ID" value="SJL12868.1"/>
    <property type="molecule type" value="Genomic_DNA"/>
</dbReference>
<dbReference type="Gene3D" id="3.30.40.10">
    <property type="entry name" value="Zinc/RING finger domain, C3HC4 (zinc finger)"/>
    <property type="match status" value="1"/>
</dbReference>
<dbReference type="PROSITE" id="PS50157">
    <property type="entry name" value="ZINC_FINGER_C2H2_2"/>
    <property type="match status" value="1"/>
</dbReference>
<dbReference type="InterPro" id="IPR002867">
    <property type="entry name" value="IBR_dom"/>
</dbReference>
<comment type="pathway">
    <text evidence="1">Protein modification; protein ubiquitination.</text>
</comment>
<evidence type="ECO:0000313" key="15">
    <source>
        <dbReference type="Proteomes" id="UP000219338"/>
    </source>
</evidence>
<dbReference type="PROSITE" id="PS00518">
    <property type="entry name" value="ZF_RING_1"/>
    <property type="match status" value="1"/>
</dbReference>
<dbReference type="InterPro" id="IPR013083">
    <property type="entry name" value="Znf_RING/FYVE/PHD"/>
</dbReference>
<feature type="region of interest" description="Disordered" evidence="9">
    <location>
        <begin position="179"/>
        <end position="205"/>
    </location>
</feature>
<name>A0A284RVT3_ARMOS</name>
<dbReference type="PROSITE" id="PS50089">
    <property type="entry name" value="ZF_RING_2"/>
    <property type="match status" value="1"/>
</dbReference>
<organism evidence="14 15">
    <name type="scientific">Armillaria ostoyae</name>
    <name type="common">Armillaria root rot fungus</name>
    <dbReference type="NCBI Taxonomy" id="47428"/>
    <lineage>
        <taxon>Eukaryota</taxon>
        <taxon>Fungi</taxon>
        <taxon>Dikarya</taxon>
        <taxon>Basidiomycota</taxon>
        <taxon>Agaricomycotina</taxon>
        <taxon>Agaricomycetes</taxon>
        <taxon>Agaricomycetidae</taxon>
        <taxon>Agaricales</taxon>
        <taxon>Marasmiineae</taxon>
        <taxon>Physalacriaceae</taxon>
        <taxon>Armillaria</taxon>
    </lineage>
</organism>
<dbReference type="SUPFAM" id="SSF54928">
    <property type="entry name" value="RNA-binding domain, RBD"/>
    <property type="match status" value="1"/>
</dbReference>
<evidence type="ECO:0000256" key="9">
    <source>
        <dbReference type="SAM" id="MobiDB-lite"/>
    </source>
</evidence>
<feature type="zinc finger region" description="C3H1-type" evidence="8">
    <location>
        <begin position="466"/>
        <end position="488"/>
    </location>
</feature>
<feature type="region of interest" description="Disordered" evidence="9">
    <location>
        <begin position="489"/>
        <end position="512"/>
    </location>
</feature>
<evidence type="ECO:0000256" key="7">
    <source>
        <dbReference type="ARBA" id="ARBA00022833"/>
    </source>
</evidence>
<dbReference type="InterPro" id="IPR017907">
    <property type="entry name" value="Znf_RING_CS"/>
</dbReference>